<evidence type="ECO:0000313" key="3">
    <source>
        <dbReference type="Proteomes" id="UP001381693"/>
    </source>
</evidence>
<accession>A0AAN8XL01</accession>
<dbReference type="InterPro" id="IPR051333">
    <property type="entry name" value="CLIP_Serine_Protease"/>
</dbReference>
<feature type="domain" description="Peptidase S1" evidence="1">
    <location>
        <begin position="1"/>
        <end position="108"/>
    </location>
</feature>
<dbReference type="InterPro" id="IPR043504">
    <property type="entry name" value="Peptidase_S1_PA_chymotrypsin"/>
</dbReference>
<keyword evidence="3" id="KW-1185">Reference proteome</keyword>
<dbReference type="EMBL" id="JAXCGZ010002000">
    <property type="protein sequence ID" value="KAK7084716.1"/>
    <property type="molecule type" value="Genomic_DNA"/>
</dbReference>
<dbReference type="Proteomes" id="UP001381693">
    <property type="component" value="Unassembled WGS sequence"/>
</dbReference>
<dbReference type="Gene3D" id="2.40.10.10">
    <property type="entry name" value="Trypsin-like serine proteases"/>
    <property type="match status" value="1"/>
</dbReference>
<dbReference type="Pfam" id="PF00089">
    <property type="entry name" value="Trypsin"/>
    <property type="match status" value="1"/>
</dbReference>
<reference evidence="2 3" key="1">
    <citation type="submission" date="2023-11" db="EMBL/GenBank/DDBJ databases">
        <title>Halocaridina rubra genome assembly.</title>
        <authorList>
            <person name="Smith C."/>
        </authorList>
    </citation>
    <scope>NUCLEOTIDE SEQUENCE [LARGE SCALE GENOMIC DNA]</scope>
    <source>
        <strain evidence="2">EP-1</strain>
        <tissue evidence="2">Whole</tissue>
    </source>
</reference>
<dbReference type="GO" id="GO:0006508">
    <property type="term" value="P:proteolysis"/>
    <property type="evidence" value="ECO:0007669"/>
    <property type="project" value="InterPro"/>
</dbReference>
<dbReference type="PROSITE" id="PS50240">
    <property type="entry name" value="TRYPSIN_DOM"/>
    <property type="match status" value="1"/>
</dbReference>
<comment type="caution">
    <text evidence="2">The sequence shown here is derived from an EMBL/GenBank/DDBJ whole genome shotgun (WGS) entry which is preliminary data.</text>
</comment>
<dbReference type="PANTHER" id="PTHR24260:SF145">
    <property type="entry name" value="FI17609P1-RELATED"/>
    <property type="match status" value="1"/>
</dbReference>
<proteinExistence type="predicted"/>
<dbReference type="AlphaFoldDB" id="A0AAN8XL01"/>
<protein>
    <recommendedName>
        <fullName evidence="1">Peptidase S1 domain-containing protein</fullName>
    </recommendedName>
</protein>
<dbReference type="GO" id="GO:0004252">
    <property type="term" value="F:serine-type endopeptidase activity"/>
    <property type="evidence" value="ECO:0007669"/>
    <property type="project" value="InterPro"/>
</dbReference>
<name>A0AAN8XL01_HALRR</name>
<organism evidence="2 3">
    <name type="scientific">Halocaridina rubra</name>
    <name type="common">Hawaiian red shrimp</name>
    <dbReference type="NCBI Taxonomy" id="373956"/>
    <lineage>
        <taxon>Eukaryota</taxon>
        <taxon>Metazoa</taxon>
        <taxon>Ecdysozoa</taxon>
        <taxon>Arthropoda</taxon>
        <taxon>Crustacea</taxon>
        <taxon>Multicrustacea</taxon>
        <taxon>Malacostraca</taxon>
        <taxon>Eumalacostraca</taxon>
        <taxon>Eucarida</taxon>
        <taxon>Decapoda</taxon>
        <taxon>Pleocyemata</taxon>
        <taxon>Caridea</taxon>
        <taxon>Atyoidea</taxon>
        <taxon>Atyidae</taxon>
        <taxon>Halocaridina</taxon>
    </lineage>
</organism>
<gene>
    <name evidence="2" type="ORF">SK128_023622</name>
</gene>
<dbReference type="SUPFAM" id="SSF50494">
    <property type="entry name" value="Trypsin-like serine proteases"/>
    <property type="match status" value="1"/>
</dbReference>
<dbReference type="PANTHER" id="PTHR24260">
    <property type="match status" value="1"/>
</dbReference>
<evidence type="ECO:0000313" key="2">
    <source>
        <dbReference type="EMBL" id="KAK7084716.1"/>
    </source>
</evidence>
<sequence>MHAYSRARAHDNDISQTLRGVSVEILPNAECDYYYGVMTDTMMCTSGYGGQGPCQGDSGSPAQMKMVDGRWLQVGVLAFGAAYGCEVGYPSGNVLLPFYVDWIEFVTGFDFSEYY</sequence>
<evidence type="ECO:0000259" key="1">
    <source>
        <dbReference type="PROSITE" id="PS50240"/>
    </source>
</evidence>
<dbReference type="InterPro" id="IPR009003">
    <property type="entry name" value="Peptidase_S1_PA"/>
</dbReference>
<dbReference type="InterPro" id="IPR001254">
    <property type="entry name" value="Trypsin_dom"/>
</dbReference>